<dbReference type="AlphaFoldDB" id="A0A8S3H1C8"/>
<sequence length="50" mass="5480">QQILNASQKPTINNNNNNNAITTIKSAQQIDNDNQSSDQTATVDIKQQPV</sequence>
<dbReference type="EMBL" id="CAJOBI010314603">
    <property type="protein sequence ID" value="CAF5174691.1"/>
    <property type="molecule type" value="Genomic_DNA"/>
</dbReference>
<proteinExistence type="predicted"/>
<feature type="compositionally biased region" description="Low complexity" evidence="1">
    <location>
        <begin position="28"/>
        <end position="39"/>
    </location>
</feature>
<comment type="caution">
    <text evidence="2">The sequence shown here is derived from an EMBL/GenBank/DDBJ whole genome shotgun (WGS) entry which is preliminary data.</text>
</comment>
<name>A0A8S3H1C8_9BILA</name>
<dbReference type="Proteomes" id="UP000676336">
    <property type="component" value="Unassembled WGS sequence"/>
</dbReference>
<protein>
    <submittedName>
        <fullName evidence="2">Uncharacterized protein</fullName>
    </submittedName>
</protein>
<evidence type="ECO:0000313" key="2">
    <source>
        <dbReference type="EMBL" id="CAF5174691.1"/>
    </source>
</evidence>
<feature type="non-terminal residue" evidence="2">
    <location>
        <position position="1"/>
    </location>
</feature>
<evidence type="ECO:0000313" key="3">
    <source>
        <dbReference type="Proteomes" id="UP000676336"/>
    </source>
</evidence>
<organism evidence="2 3">
    <name type="scientific">Rotaria magnacalcarata</name>
    <dbReference type="NCBI Taxonomy" id="392030"/>
    <lineage>
        <taxon>Eukaryota</taxon>
        <taxon>Metazoa</taxon>
        <taxon>Spiralia</taxon>
        <taxon>Gnathifera</taxon>
        <taxon>Rotifera</taxon>
        <taxon>Eurotatoria</taxon>
        <taxon>Bdelloidea</taxon>
        <taxon>Philodinida</taxon>
        <taxon>Philodinidae</taxon>
        <taxon>Rotaria</taxon>
    </lineage>
</organism>
<evidence type="ECO:0000256" key="1">
    <source>
        <dbReference type="SAM" id="MobiDB-lite"/>
    </source>
</evidence>
<gene>
    <name evidence="2" type="ORF">SMN809_LOCUS67059</name>
</gene>
<accession>A0A8S3H1C8</accession>
<feature type="region of interest" description="Disordered" evidence="1">
    <location>
        <begin position="28"/>
        <end position="50"/>
    </location>
</feature>
<reference evidence="2" key="1">
    <citation type="submission" date="2021-02" db="EMBL/GenBank/DDBJ databases">
        <authorList>
            <person name="Nowell W R."/>
        </authorList>
    </citation>
    <scope>NUCLEOTIDE SEQUENCE</scope>
</reference>